<evidence type="ECO:0000256" key="1">
    <source>
        <dbReference type="SAM" id="Phobius"/>
    </source>
</evidence>
<accession>A0ABQ6SZV8</accession>
<keyword evidence="1" id="KW-1133">Transmembrane helix</keyword>
<keyword evidence="1" id="KW-0812">Transmembrane</keyword>
<comment type="caution">
    <text evidence="2">The sequence shown here is derived from an EMBL/GenBank/DDBJ whole genome shotgun (WGS) entry which is preliminary data.</text>
</comment>
<keyword evidence="3" id="KW-1185">Reference proteome</keyword>
<dbReference type="EMBL" id="VYKI01000013">
    <property type="protein sequence ID" value="KAA8997447.1"/>
    <property type="molecule type" value="Genomic_DNA"/>
</dbReference>
<gene>
    <name evidence="2" type="ORF">FJU31_11460</name>
</gene>
<proteinExistence type="predicted"/>
<dbReference type="RefSeq" id="WP_150454859.1">
    <property type="nucleotide sequence ID" value="NZ_VYKI01000013.1"/>
</dbReference>
<organism evidence="2 3">
    <name type="scientific">Stenotrophomonas cyclobalanopsidis</name>
    <dbReference type="NCBI Taxonomy" id="2771362"/>
    <lineage>
        <taxon>Bacteria</taxon>
        <taxon>Pseudomonadati</taxon>
        <taxon>Pseudomonadota</taxon>
        <taxon>Gammaproteobacteria</taxon>
        <taxon>Lysobacterales</taxon>
        <taxon>Lysobacteraceae</taxon>
        <taxon>Stenotrophomonas</taxon>
    </lineage>
</organism>
<keyword evidence="1" id="KW-0472">Membrane</keyword>
<reference evidence="2 3" key="1">
    <citation type="journal article" date="2020" name="Antonie Van Leeuwenhoek">
        <title>Stenotrophomonas cyclobalanopsidis sp. nov., isolated from the leaf spot disease of Cyclobalanopsis patelliformis.</title>
        <authorList>
            <person name="Bian D.R."/>
            <person name="Xue H."/>
            <person name="Piao C.G."/>
            <person name="Li Y."/>
        </authorList>
    </citation>
    <scope>NUCLEOTIDE SEQUENCE [LARGE SCALE GENOMIC DNA]</scope>
    <source>
        <strain evidence="2 3">TPQG1-4</strain>
    </source>
</reference>
<feature type="transmembrane region" description="Helical" evidence="1">
    <location>
        <begin position="82"/>
        <end position="102"/>
    </location>
</feature>
<evidence type="ECO:0000313" key="3">
    <source>
        <dbReference type="Proteomes" id="UP000326367"/>
    </source>
</evidence>
<feature type="transmembrane region" description="Helical" evidence="1">
    <location>
        <begin position="56"/>
        <end position="76"/>
    </location>
</feature>
<evidence type="ECO:0000313" key="2">
    <source>
        <dbReference type="EMBL" id="KAA8997447.1"/>
    </source>
</evidence>
<sequence length="106" mass="10942">MDRSPEIASSRLSTFFASERWGVLSRSLAAIFGGYALAAMTSVFCAVALPAARGQAVLTGMLLAIVVAACAALWAFATRSALRAWVGILGPTLLLAAASRLLGAWA</sequence>
<feature type="transmembrane region" description="Helical" evidence="1">
    <location>
        <begin position="28"/>
        <end position="49"/>
    </location>
</feature>
<name>A0ABQ6SZV8_9GAMM</name>
<dbReference type="InterPro" id="IPR022109">
    <property type="entry name" value="DUF3649"/>
</dbReference>
<dbReference type="Pfam" id="PF12365">
    <property type="entry name" value="DUF3649"/>
    <property type="match status" value="1"/>
</dbReference>
<dbReference type="Proteomes" id="UP000326367">
    <property type="component" value="Unassembled WGS sequence"/>
</dbReference>
<protein>
    <submittedName>
        <fullName evidence="2">DUF3649 domain-containing protein</fullName>
    </submittedName>
</protein>